<keyword evidence="3 6" id="KW-0347">Helicase</keyword>
<proteinExistence type="predicted"/>
<dbReference type="AlphaFoldDB" id="A0A432MEN9"/>
<evidence type="ECO:0000256" key="3">
    <source>
        <dbReference type="ARBA" id="ARBA00022806"/>
    </source>
</evidence>
<keyword evidence="2" id="KW-0378">Hydrolase</keyword>
<sequence>MNRFIRHSDWRPMGIDDLEPEADEALRSEGNVSVIAGPGAGKTELLAQRACYLLQTGVCAPPFSILAISYKRDSARNLQQRVGLRCGPVLSRRFRSMTFDAFAKSLVDRFLPAIPPAWRPSRGYTIENISEAACKEFLRALRPPDGVANPRAIHEIREAEFLRDCFYGSPLDQAVSRAPMLSSGRRRNSGITGSTGCDLLASHSPCSGGSPN</sequence>
<dbReference type="OrthoDB" id="1100019at2"/>
<dbReference type="Gene3D" id="3.40.50.300">
    <property type="entry name" value="P-loop containing nucleotide triphosphate hydrolases"/>
    <property type="match status" value="1"/>
</dbReference>
<comment type="caution">
    <text evidence="6">The sequence shown here is derived from an EMBL/GenBank/DDBJ whole genome shotgun (WGS) entry which is preliminary data.</text>
</comment>
<evidence type="ECO:0000313" key="6">
    <source>
        <dbReference type="EMBL" id="RUL84022.1"/>
    </source>
</evidence>
<protein>
    <submittedName>
        <fullName evidence="6">ATP-dependent helicase</fullName>
    </submittedName>
</protein>
<dbReference type="GO" id="GO:0004386">
    <property type="term" value="F:helicase activity"/>
    <property type="evidence" value="ECO:0007669"/>
    <property type="project" value="UniProtKB-KW"/>
</dbReference>
<evidence type="ECO:0000256" key="2">
    <source>
        <dbReference type="ARBA" id="ARBA00022801"/>
    </source>
</evidence>
<dbReference type="EMBL" id="RYZH01000053">
    <property type="protein sequence ID" value="RUL84022.1"/>
    <property type="molecule type" value="Genomic_DNA"/>
</dbReference>
<gene>
    <name evidence="6" type="ORF">TsocGM_21100</name>
</gene>
<keyword evidence="1" id="KW-0547">Nucleotide-binding</keyword>
<evidence type="ECO:0000313" key="7">
    <source>
        <dbReference type="Proteomes" id="UP000280296"/>
    </source>
</evidence>
<name>A0A432MEN9_9BACT</name>
<reference evidence="6 7" key="1">
    <citation type="submission" date="2018-12" db="EMBL/GenBank/DDBJ databases">
        <authorList>
            <person name="Toschakov S.V."/>
        </authorList>
    </citation>
    <scope>NUCLEOTIDE SEQUENCE [LARGE SCALE GENOMIC DNA]</scope>
    <source>
        <strain evidence="6 7">GM2012</strain>
    </source>
</reference>
<dbReference type="GO" id="GO:0016787">
    <property type="term" value="F:hydrolase activity"/>
    <property type="evidence" value="ECO:0007669"/>
    <property type="project" value="UniProtKB-KW"/>
</dbReference>
<reference evidence="6 7" key="2">
    <citation type="submission" date="2019-01" db="EMBL/GenBank/DDBJ databases">
        <title>Tautonia sociabilis, a novel thermotolerant planctomycete of Isosphaeraceae family, isolated from a 4000 m deep subterranean habitat.</title>
        <authorList>
            <person name="Kovaleva O.L."/>
            <person name="Elcheninov A.G."/>
            <person name="Van Heerden E."/>
            <person name="Toshchakov S.V."/>
            <person name="Novikov A."/>
            <person name="Bonch-Osmolovskaya E.A."/>
            <person name="Kublanov I.V."/>
        </authorList>
    </citation>
    <scope>NUCLEOTIDE SEQUENCE [LARGE SCALE GENOMIC DNA]</scope>
    <source>
        <strain evidence="6 7">GM2012</strain>
    </source>
</reference>
<dbReference type="Proteomes" id="UP000280296">
    <property type="component" value="Unassembled WGS sequence"/>
</dbReference>
<evidence type="ECO:0000256" key="4">
    <source>
        <dbReference type="ARBA" id="ARBA00022840"/>
    </source>
</evidence>
<dbReference type="GO" id="GO:0005524">
    <property type="term" value="F:ATP binding"/>
    <property type="evidence" value="ECO:0007669"/>
    <property type="project" value="UniProtKB-KW"/>
</dbReference>
<organism evidence="6 7">
    <name type="scientific">Tautonia sociabilis</name>
    <dbReference type="NCBI Taxonomy" id="2080755"/>
    <lineage>
        <taxon>Bacteria</taxon>
        <taxon>Pseudomonadati</taxon>
        <taxon>Planctomycetota</taxon>
        <taxon>Planctomycetia</taxon>
        <taxon>Isosphaerales</taxon>
        <taxon>Isosphaeraceae</taxon>
        <taxon>Tautonia</taxon>
    </lineage>
</organism>
<keyword evidence="7" id="KW-1185">Reference proteome</keyword>
<evidence type="ECO:0000256" key="1">
    <source>
        <dbReference type="ARBA" id="ARBA00022741"/>
    </source>
</evidence>
<dbReference type="SUPFAM" id="SSF52540">
    <property type="entry name" value="P-loop containing nucleoside triphosphate hydrolases"/>
    <property type="match status" value="1"/>
</dbReference>
<dbReference type="RefSeq" id="WP_126727441.1">
    <property type="nucleotide sequence ID" value="NZ_RYZH01000053.1"/>
</dbReference>
<feature type="domain" description="UvrD-like helicase ATP-binding" evidence="5">
    <location>
        <begin position="19"/>
        <end position="114"/>
    </location>
</feature>
<dbReference type="Pfam" id="PF00580">
    <property type="entry name" value="UvrD-helicase"/>
    <property type="match status" value="1"/>
</dbReference>
<dbReference type="InterPro" id="IPR027417">
    <property type="entry name" value="P-loop_NTPase"/>
</dbReference>
<dbReference type="InterPro" id="IPR014016">
    <property type="entry name" value="UvrD-like_ATP-bd"/>
</dbReference>
<keyword evidence="4" id="KW-0067">ATP-binding</keyword>
<accession>A0A432MEN9</accession>
<evidence type="ECO:0000259" key="5">
    <source>
        <dbReference type="Pfam" id="PF00580"/>
    </source>
</evidence>